<evidence type="ECO:0000313" key="3">
    <source>
        <dbReference type="Proteomes" id="UP000712600"/>
    </source>
</evidence>
<feature type="compositionally biased region" description="Basic and acidic residues" evidence="1">
    <location>
        <begin position="1"/>
        <end position="17"/>
    </location>
</feature>
<gene>
    <name evidence="2" type="ORF">F2Q69_00020690</name>
</gene>
<dbReference type="EMBL" id="QGKX02001290">
    <property type="protein sequence ID" value="KAF3540156.1"/>
    <property type="molecule type" value="Genomic_DNA"/>
</dbReference>
<sequence length="89" mass="10166">MQRIERGSEVPQRRHEVTPAGSDVIRATGPSRSHFWCPELESRSRSDFSQRPREVARVFCDWERLGQVARISVSGARESLSERRLAATT</sequence>
<reference evidence="2" key="1">
    <citation type="submission" date="2019-12" db="EMBL/GenBank/DDBJ databases">
        <title>Genome sequencing and annotation of Brassica cretica.</title>
        <authorList>
            <person name="Studholme D.J."/>
            <person name="Sarris P."/>
        </authorList>
    </citation>
    <scope>NUCLEOTIDE SEQUENCE</scope>
    <source>
        <strain evidence="2">PFS-109/04</strain>
        <tissue evidence="2">Leaf</tissue>
    </source>
</reference>
<comment type="caution">
    <text evidence="2">The sequence shown here is derived from an EMBL/GenBank/DDBJ whole genome shotgun (WGS) entry which is preliminary data.</text>
</comment>
<evidence type="ECO:0000313" key="2">
    <source>
        <dbReference type="EMBL" id="KAF3540156.1"/>
    </source>
</evidence>
<feature type="region of interest" description="Disordered" evidence="1">
    <location>
        <begin position="1"/>
        <end position="28"/>
    </location>
</feature>
<organism evidence="2 3">
    <name type="scientific">Brassica cretica</name>
    <name type="common">Mustard</name>
    <dbReference type="NCBI Taxonomy" id="69181"/>
    <lineage>
        <taxon>Eukaryota</taxon>
        <taxon>Viridiplantae</taxon>
        <taxon>Streptophyta</taxon>
        <taxon>Embryophyta</taxon>
        <taxon>Tracheophyta</taxon>
        <taxon>Spermatophyta</taxon>
        <taxon>Magnoliopsida</taxon>
        <taxon>eudicotyledons</taxon>
        <taxon>Gunneridae</taxon>
        <taxon>Pentapetalae</taxon>
        <taxon>rosids</taxon>
        <taxon>malvids</taxon>
        <taxon>Brassicales</taxon>
        <taxon>Brassicaceae</taxon>
        <taxon>Brassiceae</taxon>
        <taxon>Brassica</taxon>
    </lineage>
</organism>
<protein>
    <submittedName>
        <fullName evidence="2">Uncharacterized protein</fullName>
    </submittedName>
</protein>
<proteinExistence type="predicted"/>
<dbReference type="Proteomes" id="UP000712600">
    <property type="component" value="Unassembled WGS sequence"/>
</dbReference>
<evidence type="ECO:0000256" key="1">
    <source>
        <dbReference type="SAM" id="MobiDB-lite"/>
    </source>
</evidence>
<accession>A0A8S9QEE2</accession>
<name>A0A8S9QEE2_BRACR</name>
<dbReference type="AlphaFoldDB" id="A0A8S9QEE2"/>